<dbReference type="FunFam" id="3.40.50.720:FF:000339">
    <property type="entry name" value="Prephenate dehydrogenase [NADP(+)]"/>
    <property type="match status" value="1"/>
</dbReference>
<keyword evidence="4" id="KW-1185">Reference proteome</keyword>
<comment type="caution">
    <text evidence="3">The sequence shown here is derived from an EMBL/GenBank/DDBJ whole genome shotgun (WGS) entry which is preliminary data.</text>
</comment>
<organism evidence="3 4">
    <name type="scientific">Cerrena zonata</name>
    <dbReference type="NCBI Taxonomy" id="2478898"/>
    <lineage>
        <taxon>Eukaryota</taxon>
        <taxon>Fungi</taxon>
        <taxon>Dikarya</taxon>
        <taxon>Basidiomycota</taxon>
        <taxon>Agaricomycotina</taxon>
        <taxon>Agaricomycetes</taxon>
        <taxon>Polyporales</taxon>
        <taxon>Cerrenaceae</taxon>
        <taxon>Cerrena</taxon>
    </lineage>
</organism>
<protein>
    <submittedName>
        <fullName evidence="3">Prephenate dehydrogenase (NADP(+))</fullName>
    </submittedName>
</protein>
<dbReference type="AlphaFoldDB" id="A0AAW0GKC9"/>
<dbReference type="GO" id="GO:0006571">
    <property type="term" value="P:tyrosine biosynthetic process"/>
    <property type="evidence" value="ECO:0007669"/>
    <property type="project" value="InterPro"/>
</dbReference>
<dbReference type="SUPFAM" id="SSF51735">
    <property type="entry name" value="NAD(P)-binding Rossmann-fold domains"/>
    <property type="match status" value="1"/>
</dbReference>
<dbReference type="GO" id="GO:0008977">
    <property type="term" value="F:prephenate dehydrogenase (NAD+) activity"/>
    <property type="evidence" value="ECO:0007669"/>
    <property type="project" value="InterPro"/>
</dbReference>
<dbReference type="GO" id="GO:0070403">
    <property type="term" value="F:NAD+ binding"/>
    <property type="evidence" value="ECO:0007669"/>
    <property type="project" value="TreeGrafter"/>
</dbReference>
<dbReference type="InterPro" id="IPR003099">
    <property type="entry name" value="Prephen_DH"/>
</dbReference>
<evidence type="ECO:0000256" key="1">
    <source>
        <dbReference type="ARBA" id="ARBA00023002"/>
    </source>
</evidence>
<feature type="domain" description="Prephenate/arogenate dehydrogenase" evidence="2">
    <location>
        <begin position="16"/>
        <end position="212"/>
    </location>
</feature>
<evidence type="ECO:0000313" key="4">
    <source>
        <dbReference type="Proteomes" id="UP001385951"/>
    </source>
</evidence>
<dbReference type="GO" id="GO:0004665">
    <property type="term" value="F:prephenate dehydrogenase (NADP+) activity"/>
    <property type="evidence" value="ECO:0007669"/>
    <property type="project" value="InterPro"/>
</dbReference>
<dbReference type="PANTHER" id="PTHR21363">
    <property type="entry name" value="PREPHENATE DEHYDROGENASE"/>
    <property type="match status" value="1"/>
</dbReference>
<dbReference type="Proteomes" id="UP001385951">
    <property type="component" value="Unassembled WGS sequence"/>
</dbReference>
<name>A0AAW0GKC9_9APHY</name>
<dbReference type="Pfam" id="PF03807">
    <property type="entry name" value="F420_oxidored"/>
    <property type="match status" value="1"/>
</dbReference>
<evidence type="ECO:0000259" key="2">
    <source>
        <dbReference type="PROSITE" id="PS51176"/>
    </source>
</evidence>
<dbReference type="InterPro" id="IPR050812">
    <property type="entry name" value="Preph/Arog_dehydrog"/>
</dbReference>
<dbReference type="InterPro" id="IPR036291">
    <property type="entry name" value="NAD(P)-bd_dom_sf"/>
</dbReference>
<dbReference type="InterPro" id="IPR028939">
    <property type="entry name" value="P5C_Rdtase_cat_N"/>
</dbReference>
<accession>A0AAW0GKC9</accession>
<keyword evidence="1" id="KW-0560">Oxidoreductase</keyword>
<dbReference type="PANTHER" id="PTHR21363:SF0">
    <property type="entry name" value="PREPHENATE DEHYDROGENASE [NADP(+)]"/>
    <property type="match status" value="1"/>
</dbReference>
<dbReference type="PROSITE" id="PS51176">
    <property type="entry name" value="PDH_ADH"/>
    <property type="match status" value="1"/>
</dbReference>
<dbReference type="EMBL" id="JASBNA010000003">
    <property type="protein sequence ID" value="KAK7693891.1"/>
    <property type="molecule type" value="Genomic_DNA"/>
</dbReference>
<gene>
    <name evidence="3" type="primary">TYR1</name>
    <name evidence="3" type="ORF">QCA50_003464</name>
</gene>
<reference evidence="3 4" key="1">
    <citation type="submission" date="2022-09" db="EMBL/GenBank/DDBJ databases">
        <authorList>
            <person name="Palmer J.M."/>
        </authorList>
    </citation>
    <scope>NUCLEOTIDE SEQUENCE [LARGE SCALE GENOMIC DNA]</scope>
    <source>
        <strain evidence="3 4">DSM 7382</strain>
    </source>
</reference>
<evidence type="ECO:0000313" key="3">
    <source>
        <dbReference type="EMBL" id="KAK7693891.1"/>
    </source>
</evidence>
<sequence length="212" mass="23215">MVKSNVTPNDPIADQPAIGLIGMGGMGNMYAKYLSAAGWKKIYVCDLPSKYEALKQKYADTPGVSVLPDGYAVSRISDWIMYSVEAEFIDRVVAEYGPSTKVGAVVAGQTSVKTPEKAAFEKHLPQDVHIVSCHSLHGPTVSPLGQPLVIIKHRANSEAAELVENILRPLQSRFVYMSYEEHDIVTANTQAVTHAAFLRQAPQSRCQSNHYL</sequence>
<dbReference type="Gene3D" id="3.40.50.720">
    <property type="entry name" value="NAD(P)-binding Rossmann-like Domain"/>
    <property type="match status" value="1"/>
</dbReference>
<proteinExistence type="predicted"/>